<dbReference type="AlphaFoldDB" id="A0A124H636"/>
<feature type="compositionally biased region" description="Low complexity" evidence="1">
    <location>
        <begin position="238"/>
        <end position="249"/>
    </location>
</feature>
<feature type="region of interest" description="Disordered" evidence="1">
    <location>
        <begin position="236"/>
        <end position="260"/>
    </location>
</feature>
<name>A0A124H636_9ACTN</name>
<evidence type="ECO:0000313" key="2">
    <source>
        <dbReference type="EMBL" id="KUM79995.1"/>
    </source>
</evidence>
<proteinExistence type="predicted"/>
<sequence length="260" mass="28092">MSDLPGLEQATVDAILAHAARATLPFQRAHRPGPYATAFWFNDLVGHDGDTELVRQYLVTAAEPTRMDLAEVTLRPQLGDPAPTAGKLLMTDFADGWTHLDDVGVAVQPAAGLHAYARRKGWTWTTDEITDGIAARAQDIARIGGDPMRAYVLGHDVGEGGERSQMVAVGALARATDESVRWGGELPEGCVGAPVFLGLPQEGDGFKLVCAGVTLPPDDHGFGRHRVATFDQIRDSLRTTAPTTPSAPAERPRRWWRRRG</sequence>
<evidence type="ECO:0000313" key="3">
    <source>
        <dbReference type="Proteomes" id="UP000054024"/>
    </source>
</evidence>
<keyword evidence="3" id="KW-1185">Reference proteome</keyword>
<dbReference type="RefSeq" id="WP_062145700.1">
    <property type="nucleotide sequence ID" value="NZ_KQ947985.1"/>
</dbReference>
<protein>
    <submittedName>
        <fullName evidence="2">Uncharacterized protein</fullName>
    </submittedName>
</protein>
<dbReference type="EMBL" id="LMWJ01000004">
    <property type="protein sequence ID" value="KUM79995.1"/>
    <property type="molecule type" value="Genomic_DNA"/>
</dbReference>
<organism evidence="2 3">
    <name type="scientific">Streptomyces curacoi</name>
    <dbReference type="NCBI Taxonomy" id="146536"/>
    <lineage>
        <taxon>Bacteria</taxon>
        <taxon>Bacillati</taxon>
        <taxon>Actinomycetota</taxon>
        <taxon>Actinomycetes</taxon>
        <taxon>Kitasatosporales</taxon>
        <taxon>Streptomycetaceae</taxon>
        <taxon>Streptomyces</taxon>
    </lineage>
</organism>
<reference evidence="2 3" key="1">
    <citation type="submission" date="2015-10" db="EMBL/GenBank/DDBJ databases">
        <title>Draft genome sequence of Streptomyces curacoi DSM 40107, type strain for the species Streptomyces curacoi.</title>
        <authorList>
            <person name="Ruckert C."/>
            <person name="Winkler A."/>
            <person name="Kalinowski J."/>
            <person name="Kampfer P."/>
            <person name="Glaeser S."/>
        </authorList>
    </citation>
    <scope>NUCLEOTIDE SEQUENCE [LARGE SCALE GENOMIC DNA]</scope>
    <source>
        <strain evidence="2 3">DSM 40107</strain>
    </source>
</reference>
<gene>
    <name evidence="2" type="ORF">AQI70_07390</name>
</gene>
<comment type="caution">
    <text evidence="2">The sequence shown here is derived from an EMBL/GenBank/DDBJ whole genome shotgun (WGS) entry which is preliminary data.</text>
</comment>
<dbReference type="OrthoDB" id="3404629at2"/>
<dbReference type="Proteomes" id="UP000054024">
    <property type="component" value="Unassembled WGS sequence"/>
</dbReference>
<accession>A0A124H636</accession>
<evidence type="ECO:0000256" key="1">
    <source>
        <dbReference type="SAM" id="MobiDB-lite"/>
    </source>
</evidence>